<feature type="transmembrane region" description="Helical" evidence="2">
    <location>
        <begin position="333"/>
        <end position="359"/>
    </location>
</feature>
<evidence type="ECO:0000313" key="4">
    <source>
        <dbReference type="Proteomes" id="UP000235786"/>
    </source>
</evidence>
<accession>A0A2J6QS84</accession>
<evidence type="ECO:0000256" key="1">
    <source>
        <dbReference type="SAM" id="MobiDB-lite"/>
    </source>
</evidence>
<dbReference type="AlphaFoldDB" id="A0A2J6QS84"/>
<dbReference type="EMBL" id="KZ613977">
    <property type="protein sequence ID" value="PMD29132.1"/>
    <property type="molecule type" value="Genomic_DNA"/>
</dbReference>
<name>A0A2J6QS84_HYAVF</name>
<proteinExistence type="predicted"/>
<keyword evidence="2" id="KW-0472">Membrane</keyword>
<keyword evidence="2" id="KW-0812">Transmembrane</keyword>
<reference evidence="3 4" key="1">
    <citation type="submission" date="2016-04" db="EMBL/GenBank/DDBJ databases">
        <title>A degradative enzymes factory behind the ericoid mycorrhizal symbiosis.</title>
        <authorList>
            <consortium name="DOE Joint Genome Institute"/>
            <person name="Martino E."/>
            <person name="Morin E."/>
            <person name="Grelet G."/>
            <person name="Kuo A."/>
            <person name="Kohler A."/>
            <person name="Daghino S."/>
            <person name="Barry K."/>
            <person name="Choi C."/>
            <person name="Cichocki N."/>
            <person name="Clum A."/>
            <person name="Copeland A."/>
            <person name="Hainaut M."/>
            <person name="Haridas S."/>
            <person name="Labutti K."/>
            <person name="Lindquist E."/>
            <person name="Lipzen A."/>
            <person name="Khouja H.-R."/>
            <person name="Murat C."/>
            <person name="Ohm R."/>
            <person name="Olson A."/>
            <person name="Spatafora J."/>
            <person name="Veneault-Fourrey C."/>
            <person name="Henrissat B."/>
            <person name="Grigoriev I."/>
            <person name="Martin F."/>
            <person name="Perotto S."/>
        </authorList>
    </citation>
    <scope>NUCLEOTIDE SEQUENCE [LARGE SCALE GENOMIC DNA]</scope>
    <source>
        <strain evidence="3 4">F</strain>
    </source>
</reference>
<evidence type="ECO:0000313" key="3">
    <source>
        <dbReference type="EMBL" id="PMD29132.1"/>
    </source>
</evidence>
<feature type="transmembrane region" description="Helical" evidence="2">
    <location>
        <begin position="371"/>
        <end position="390"/>
    </location>
</feature>
<feature type="compositionally biased region" description="Basic and acidic residues" evidence="1">
    <location>
        <begin position="239"/>
        <end position="250"/>
    </location>
</feature>
<protein>
    <submittedName>
        <fullName evidence="3">Uncharacterized protein</fullName>
    </submittedName>
</protein>
<feature type="transmembrane region" description="Helical" evidence="2">
    <location>
        <begin position="402"/>
        <end position="424"/>
    </location>
</feature>
<organism evidence="3 4">
    <name type="scientific">Hyaloscypha variabilis (strain UAMH 11265 / GT02V1 / F)</name>
    <name type="common">Meliniomyces variabilis</name>
    <dbReference type="NCBI Taxonomy" id="1149755"/>
    <lineage>
        <taxon>Eukaryota</taxon>
        <taxon>Fungi</taxon>
        <taxon>Dikarya</taxon>
        <taxon>Ascomycota</taxon>
        <taxon>Pezizomycotina</taxon>
        <taxon>Leotiomycetes</taxon>
        <taxon>Helotiales</taxon>
        <taxon>Hyaloscyphaceae</taxon>
        <taxon>Hyaloscypha</taxon>
        <taxon>Hyaloscypha variabilis</taxon>
    </lineage>
</organism>
<evidence type="ECO:0000256" key="2">
    <source>
        <dbReference type="SAM" id="Phobius"/>
    </source>
</evidence>
<feature type="region of interest" description="Disordered" evidence="1">
    <location>
        <begin position="224"/>
        <end position="250"/>
    </location>
</feature>
<gene>
    <name evidence="3" type="ORF">L207DRAFT_574420</name>
</gene>
<keyword evidence="4" id="KW-1185">Reference proteome</keyword>
<dbReference type="Proteomes" id="UP000235786">
    <property type="component" value="Unassembled WGS sequence"/>
</dbReference>
<sequence length="477" mass="53944">MTSDAMTKKSAWFLATMEQITERWSDETDLESVISKKWEHEIQSWFQWFETTYPEADGNKPLQLLRESKERIDFRLLFIAFPIEAFLLMRVLDACYSVDKALCGFSSPSSTRLQNLQSMNKLEYLSSEELIAWWEVSLCELDELIKSQDTVSMSDTFQVADIMTANQTLQEMEDNLVVDCWPTMIEYWEVWQGVPGGIVEIERQIEKRTERLRLAADSLSTTFENAKKRAGSETPMKNTEAHAAESRSREVVTEGIRRRIPFIDSNEITPKQSPNISSGLDTVPFTPLVDSDLKHETGLTTTIAERLSGITVFRENIFAIYRASKRLLRLNSVLAFTIHKSTALVVFSTFILSAGATAVLSTKATPQDSGFLTALSQGFFTILSIYLAALPPLRTKMLGLRYSFWFWFTLFVCGMMSLLSLVFYYRYPVLSTLLSCVSGFTQALCTLLLVECVEKAVKAGSIGGVEPRHAARNDHGD</sequence>
<keyword evidence="2" id="KW-1133">Transmembrane helix</keyword>
<dbReference type="OrthoDB" id="10329280at2759"/>